<accession>A0ABP9EXJ4</accession>
<feature type="domain" description="SAF" evidence="1">
    <location>
        <begin position="58"/>
        <end position="120"/>
    </location>
</feature>
<sequence length="224" mass="22410">MDNGATGRAPATVTGMKRLLDLIVQRISWHRRVVGAALAAVAVLTLGNAISAPDAPTEAAVVIAAELPAGHVLTASDLKLAQLPPDALPDGALTRVDGLVGRSTAVSLGAGTVLQPGMLATSRSTEPGRALVPIMLRDEHVRSLLNPGDRISLIASGYEEVEVLTDDARVAVLGNAPSGGSPFSVGGGASGPMILVDVPAAQAPLVAAYGQDGGLRIVLGGASG</sequence>
<dbReference type="CDD" id="cd11614">
    <property type="entry name" value="SAF_CpaB_FlgA_like"/>
    <property type="match status" value="1"/>
</dbReference>
<name>A0ABP9EXJ4_9ACTN</name>
<evidence type="ECO:0000313" key="2">
    <source>
        <dbReference type="EMBL" id="GAA4889441.1"/>
    </source>
</evidence>
<reference evidence="3" key="1">
    <citation type="journal article" date="2019" name="Int. J. Syst. Evol. Microbiol.">
        <title>The Global Catalogue of Microorganisms (GCM) 10K type strain sequencing project: providing services to taxonomists for standard genome sequencing and annotation.</title>
        <authorList>
            <consortium name="The Broad Institute Genomics Platform"/>
            <consortium name="The Broad Institute Genome Sequencing Center for Infectious Disease"/>
            <person name="Wu L."/>
            <person name="Ma J."/>
        </authorList>
    </citation>
    <scope>NUCLEOTIDE SEQUENCE [LARGE SCALE GENOMIC DNA]</scope>
    <source>
        <strain evidence="3">JCM 19125</strain>
    </source>
</reference>
<dbReference type="EMBL" id="BAABLV010000005">
    <property type="protein sequence ID" value="GAA4889441.1"/>
    <property type="molecule type" value="Genomic_DNA"/>
</dbReference>
<keyword evidence="3" id="KW-1185">Reference proteome</keyword>
<comment type="caution">
    <text evidence="2">The sequence shown here is derived from an EMBL/GenBank/DDBJ whole genome shotgun (WGS) entry which is preliminary data.</text>
</comment>
<dbReference type="Proteomes" id="UP001501521">
    <property type="component" value="Unassembled WGS sequence"/>
</dbReference>
<proteinExistence type="predicted"/>
<organism evidence="2 3">
    <name type="scientific">Tessaracoccus lubricantis</name>
    <dbReference type="NCBI Taxonomy" id="545543"/>
    <lineage>
        <taxon>Bacteria</taxon>
        <taxon>Bacillati</taxon>
        <taxon>Actinomycetota</taxon>
        <taxon>Actinomycetes</taxon>
        <taxon>Propionibacteriales</taxon>
        <taxon>Propionibacteriaceae</taxon>
        <taxon>Tessaracoccus</taxon>
    </lineage>
</organism>
<evidence type="ECO:0000259" key="1">
    <source>
        <dbReference type="SMART" id="SM00858"/>
    </source>
</evidence>
<dbReference type="Pfam" id="PF08666">
    <property type="entry name" value="SAF"/>
    <property type="match status" value="1"/>
</dbReference>
<evidence type="ECO:0000313" key="3">
    <source>
        <dbReference type="Proteomes" id="UP001501521"/>
    </source>
</evidence>
<dbReference type="Gene3D" id="3.90.1210.10">
    <property type="entry name" value="Antifreeze-like/N-acetylneuraminic acid synthase C-terminal domain"/>
    <property type="match status" value="1"/>
</dbReference>
<protein>
    <recommendedName>
        <fullName evidence="1">SAF domain-containing protein</fullName>
    </recommendedName>
</protein>
<gene>
    <name evidence="2" type="ORF">GCM10025789_02310</name>
</gene>
<dbReference type="SMART" id="SM00858">
    <property type="entry name" value="SAF"/>
    <property type="match status" value="1"/>
</dbReference>
<dbReference type="InterPro" id="IPR013974">
    <property type="entry name" value="SAF"/>
</dbReference>